<dbReference type="Proteomes" id="UP000800094">
    <property type="component" value="Unassembled WGS sequence"/>
</dbReference>
<organism evidence="3 4">
    <name type="scientific">Trematosphaeria pertusa</name>
    <dbReference type="NCBI Taxonomy" id="390896"/>
    <lineage>
        <taxon>Eukaryota</taxon>
        <taxon>Fungi</taxon>
        <taxon>Dikarya</taxon>
        <taxon>Ascomycota</taxon>
        <taxon>Pezizomycotina</taxon>
        <taxon>Dothideomycetes</taxon>
        <taxon>Pleosporomycetidae</taxon>
        <taxon>Pleosporales</taxon>
        <taxon>Massarineae</taxon>
        <taxon>Trematosphaeriaceae</taxon>
        <taxon>Trematosphaeria</taxon>
    </lineage>
</organism>
<dbReference type="EMBL" id="ML987190">
    <property type="protein sequence ID" value="KAF2255275.1"/>
    <property type="molecule type" value="Genomic_DNA"/>
</dbReference>
<feature type="region of interest" description="Disordered" evidence="2">
    <location>
        <begin position="1"/>
        <end position="56"/>
    </location>
</feature>
<reference evidence="3" key="1">
    <citation type="journal article" date="2020" name="Stud. Mycol.">
        <title>101 Dothideomycetes genomes: a test case for predicting lifestyles and emergence of pathogens.</title>
        <authorList>
            <person name="Haridas S."/>
            <person name="Albert R."/>
            <person name="Binder M."/>
            <person name="Bloem J."/>
            <person name="Labutti K."/>
            <person name="Salamov A."/>
            <person name="Andreopoulos B."/>
            <person name="Baker S."/>
            <person name="Barry K."/>
            <person name="Bills G."/>
            <person name="Bluhm B."/>
            <person name="Cannon C."/>
            <person name="Castanera R."/>
            <person name="Culley D."/>
            <person name="Daum C."/>
            <person name="Ezra D."/>
            <person name="Gonzalez J."/>
            <person name="Henrissat B."/>
            <person name="Kuo A."/>
            <person name="Liang C."/>
            <person name="Lipzen A."/>
            <person name="Lutzoni F."/>
            <person name="Magnuson J."/>
            <person name="Mondo S."/>
            <person name="Nolan M."/>
            <person name="Ohm R."/>
            <person name="Pangilinan J."/>
            <person name="Park H.-J."/>
            <person name="Ramirez L."/>
            <person name="Alfaro M."/>
            <person name="Sun H."/>
            <person name="Tritt A."/>
            <person name="Yoshinaga Y."/>
            <person name="Zwiers L.-H."/>
            <person name="Turgeon B."/>
            <person name="Goodwin S."/>
            <person name="Spatafora J."/>
            <person name="Crous P."/>
            <person name="Grigoriev I."/>
        </authorList>
    </citation>
    <scope>NUCLEOTIDE SEQUENCE</scope>
    <source>
        <strain evidence="3">CBS 122368</strain>
    </source>
</reference>
<name>A0A6A6IXJ8_9PLEO</name>
<dbReference type="OrthoDB" id="3980126at2759"/>
<sequence length="322" mass="34015">MSFQATAARSSRIKKTRKLSAAAAMGLRRVTSSPSSASPRKKSLQSAKPPDFDKDEKLDDTGVIASLAADLNFRDVPQYMEYILTIAHIDALSVSPTRTEREIVELAQAGILRRVTIPHRGVGAAAVGDVPNTAFTPPEISALTAAGFLTTTTALDTRSSLFAAPGAGSLSSLSTAGSRHAAGSLGAVGGASASHHIPGGLPGQRTTAAAAYYNFSLPNTGSHIKLLIEARTHLIGLLKKSMYKEAPLDVLRERWDGGVVGKDDVAERKKARGEFAGILPGRTKKWKQFHGLRFEWILEECVGAGLVELFETGSVGTAVRAA</sequence>
<dbReference type="GeneID" id="54578890"/>
<evidence type="ECO:0000313" key="3">
    <source>
        <dbReference type="EMBL" id="KAF2255275.1"/>
    </source>
</evidence>
<accession>A0A6A6IXJ8</accession>
<keyword evidence="4" id="KW-1185">Reference proteome</keyword>
<evidence type="ECO:0000256" key="2">
    <source>
        <dbReference type="SAM" id="MobiDB-lite"/>
    </source>
</evidence>
<dbReference type="PANTHER" id="PTHR15243">
    <property type="entry name" value="SERINE/THREONINE-PROTEIN KINASE 19"/>
    <property type="match status" value="1"/>
</dbReference>
<evidence type="ECO:0008006" key="5">
    <source>
        <dbReference type="Google" id="ProtNLM"/>
    </source>
</evidence>
<dbReference type="InterPro" id="IPR018865">
    <property type="entry name" value="STK19-like"/>
</dbReference>
<dbReference type="AlphaFoldDB" id="A0A6A6IXJ8"/>
<comment type="similarity">
    <text evidence="1">Belongs to the STK19 family.</text>
</comment>
<protein>
    <recommendedName>
        <fullName evidence="5">Serine-threonine protein kinase 19</fullName>
    </recommendedName>
</protein>
<dbReference type="PANTHER" id="PTHR15243:SF0">
    <property type="entry name" value="SERINE_THREONINE-PROTEIN KINASE 19"/>
    <property type="match status" value="1"/>
</dbReference>
<dbReference type="Pfam" id="PF10494">
    <property type="entry name" value="Stk19"/>
    <property type="match status" value="2"/>
</dbReference>
<evidence type="ECO:0000313" key="4">
    <source>
        <dbReference type="Proteomes" id="UP000800094"/>
    </source>
</evidence>
<evidence type="ECO:0000256" key="1">
    <source>
        <dbReference type="ARBA" id="ARBA00093458"/>
    </source>
</evidence>
<dbReference type="GO" id="GO:0046579">
    <property type="term" value="P:positive regulation of Ras protein signal transduction"/>
    <property type="evidence" value="ECO:0007669"/>
    <property type="project" value="TreeGrafter"/>
</dbReference>
<proteinExistence type="inferred from homology"/>
<gene>
    <name evidence="3" type="ORF">BU26DRAFT_476046</name>
</gene>
<dbReference type="RefSeq" id="XP_033690279.1">
    <property type="nucleotide sequence ID" value="XM_033825560.1"/>
</dbReference>